<feature type="transmembrane region" description="Helical" evidence="2">
    <location>
        <begin position="354"/>
        <end position="377"/>
    </location>
</feature>
<reference evidence="3 4" key="1">
    <citation type="submission" date="2018-10" db="EMBL/GenBank/DDBJ databases">
        <title>Bradyrhizobium sp. nov., effective nodules isolated from peanut in China.</title>
        <authorList>
            <person name="Li Y."/>
        </authorList>
    </citation>
    <scope>NUCLEOTIDE SEQUENCE [LARGE SCALE GENOMIC DNA]</scope>
    <source>
        <strain evidence="3 4">CCBAU 53426</strain>
    </source>
</reference>
<proteinExistence type="predicted"/>
<dbReference type="RefSeq" id="WP_128958385.1">
    <property type="nucleotide sequence ID" value="NZ_RDQZ01000014.1"/>
</dbReference>
<feature type="transmembrane region" description="Helical" evidence="2">
    <location>
        <begin position="322"/>
        <end position="342"/>
    </location>
</feature>
<feature type="transmembrane region" description="Helical" evidence="2">
    <location>
        <begin position="257"/>
        <end position="290"/>
    </location>
</feature>
<keyword evidence="2" id="KW-0812">Transmembrane</keyword>
<keyword evidence="2" id="KW-0472">Membrane</keyword>
<feature type="transmembrane region" description="Helical" evidence="2">
    <location>
        <begin position="550"/>
        <end position="571"/>
    </location>
</feature>
<feature type="transmembrane region" description="Helical" evidence="2">
    <location>
        <begin position="43"/>
        <end position="65"/>
    </location>
</feature>
<feature type="transmembrane region" description="Helical" evidence="2">
    <location>
        <begin position="71"/>
        <end position="90"/>
    </location>
</feature>
<feature type="transmembrane region" description="Helical" evidence="2">
    <location>
        <begin position="181"/>
        <end position="199"/>
    </location>
</feature>
<keyword evidence="2" id="KW-1133">Transmembrane helix</keyword>
<feature type="region of interest" description="Disordered" evidence="1">
    <location>
        <begin position="731"/>
        <end position="752"/>
    </location>
</feature>
<evidence type="ECO:0000313" key="4">
    <source>
        <dbReference type="Proteomes" id="UP000290401"/>
    </source>
</evidence>
<feature type="transmembrane region" description="Helical" evidence="2">
    <location>
        <begin position="421"/>
        <end position="439"/>
    </location>
</feature>
<comment type="caution">
    <text evidence="3">The sequence shown here is derived from an EMBL/GenBank/DDBJ whole genome shotgun (WGS) entry which is preliminary data.</text>
</comment>
<protein>
    <recommendedName>
        <fullName evidence="5">Glycosyltransferase RgtA/B/C/D-like domain-containing protein</fullName>
    </recommendedName>
</protein>
<gene>
    <name evidence="3" type="ORF">EAS56_18665</name>
</gene>
<name>A0ABY0E7C1_9BRAD</name>
<evidence type="ECO:0000256" key="2">
    <source>
        <dbReference type="SAM" id="Phobius"/>
    </source>
</evidence>
<organism evidence="3 4">
    <name type="scientific">Bradyrhizobium guangzhouense</name>
    <dbReference type="NCBI Taxonomy" id="1325095"/>
    <lineage>
        <taxon>Bacteria</taxon>
        <taxon>Pseudomonadati</taxon>
        <taxon>Pseudomonadota</taxon>
        <taxon>Alphaproteobacteria</taxon>
        <taxon>Hyphomicrobiales</taxon>
        <taxon>Nitrobacteraceae</taxon>
        <taxon>Bradyrhizobium</taxon>
    </lineage>
</organism>
<feature type="transmembrane region" description="Helical" evidence="2">
    <location>
        <begin position="487"/>
        <end position="506"/>
    </location>
</feature>
<feature type="transmembrane region" description="Helical" evidence="2">
    <location>
        <begin position="518"/>
        <end position="538"/>
    </location>
</feature>
<evidence type="ECO:0008006" key="5">
    <source>
        <dbReference type="Google" id="ProtNLM"/>
    </source>
</evidence>
<sequence length="830" mass="89949">MWTTTLALTFLFFLIQLGTGFSILAIAPAKLFEALRWTKAQSIVLGITIGAPATSILLGLLSLWIDGIWTHFAIMVAISCFGLAWTCAIWRPLAGDIREAGTWCIAALPIALVIWWYSFGAFSSFPFMDLGADVHWMKTAQEYANSGVINPYAGQSYVDLRSALAGALSGTVGLDLLQFGWTYRYASIVYFLLATYSFAQGIYPDESRRRWVVFLFAATSVAPVMTNGSLAVASSVVFLGVLMSKTAGDALNLRPVLLLIAISSATLLAVFFINNNTLTLALLLVGLFVLRTLNSEGRISTTLFLGGAWPTTLLLAHRGSNLFVPSIIAAWLLYIVIVQAIYAWPARTPPILRLFSLALPLLIAGIAGVIAGMRFGYIPSTNADDVFSWVTTLILNKKIESGDELFLGAGPQVALIELGRAIGPVFPICVTLGVAWWWTARPVFGSATATTESRADRSALLVWSWIAGCGLSLVVLSGFPFLYRTTAIILSLLSITATEAFCQLAIDPALLHWRRRALIAAPVVILATSLVVALYGFAWRAGLRFTDYQAFLRPTEVCGVVLLIALVPFAFARARSVYIWGLAGILSLSIAIDRIGLSGITKTYSFGQLPDHTSVVSHYNASDLEAAFWIRDHLRKGVILSDPYTQGAIQALTGAPAAYLFSNLDTVNEALAKRLKGLISAIIQPEAGNNRLANTCGLVSALLRDINRETYFQMWRTDAIAGVLKPVRSEQVTAPSPAPLPAPAASEGDKAEEHQAFENVMTKGDARWDLVAIINPRTIEWTQLKPGQRLPYFPPTGTLDPGLAKMLNAASMPVLYSNSQTVVVRIPCSD</sequence>
<feature type="transmembrane region" description="Helical" evidence="2">
    <location>
        <begin position="6"/>
        <end position="31"/>
    </location>
</feature>
<accession>A0ABY0E7C1</accession>
<evidence type="ECO:0000256" key="1">
    <source>
        <dbReference type="SAM" id="MobiDB-lite"/>
    </source>
</evidence>
<feature type="transmembrane region" description="Helical" evidence="2">
    <location>
        <begin position="460"/>
        <end position="481"/>
    </location>
</feature>
<evidence type="ECO:0000313" key="3">
    <source>
        <dbReference type="EMBL" id="RXH12146.1"/>
    </source>
</evidence>
<feature type="transmembrane region" description="Helical" evidence="2">
    <location>
        <begin position="211"/>
        <end position="237"/>
    </location>
</feature>
<dbReference type="EMBL" id="RDQZ01000014">
    <property type="protein sequence ID" value="RXH12146.1"/>
    <property type="molecule type" value="Genomic_DNA"/>
</dbReference>
<feature type="transmembrane region" description="Helical" evidence="2">
    <location>
        <begin position="102"/>
        <end position="119"/>
    </location>
</feature>
<feature type="transmembrane region" description="Helical" evidence="2">
    <location>
        <begin position="578"/>
        <end position="597"/>
    </location>
</feature>
<keyword evidence="4" id="KW-1185">Reference proteome</keyword>
<dbReference type="Proteomes" id="UP000290401">
    <property type="component" value="Unassembled WGS sequence"/>
</dbReference>